<dbReference type="Proteomes" id="UP000235388">
    <property type="component" value="Unassembled WGS sequence"/>
</dbReference>
<protein>
    <submittedName>
        <fullName evidence="2">Uncharacterized protein</fullName>
    </submittedName>
</protein>
<reference evidence="2 3" key="1">
    <citation type="submission" date="2017-11" db="EMBL/GenBank/DDBJ databases">
        <title>De novo assembly and phasing of dikaryotic genomes from two isolates of Puccinia coronata f. sp. avenae, the causal agent of oat crown rust.</title>
        <authorList>
            <person name="Miller M.E."/>
            <person name="Zhang Y."/>
            <person name="Omidvar V."/>
            <person name="Sperschneider J."/>
            <person name="Schwessinger B."/>
            <person name="Raley C."/>
            <person name="Palmer J.M."/>
            <person name="Garnica D."/>
            <person name="Upadhyaya N."/>
            <person name="Rathjen J."/>
            <person name="Taylor J.M."/>
            <person name="Park R.F."/>
            <person name="Dodds P.N."/>
            <person name="Hirsch C.D."/>
            <person name="Kianian S.F."/>
            <person name="Figueroa M."/>
        </authorList>
    </citation>
    <scope>NUCLEOTIDE SEQUENCE [LARGE SCALE GENOMIC DNA]</scope>
    <source>
        <strain evidence="2">12NC29</strain>
    </source>
</reference>
<evidence type="ECO:0000313" key="3">
    <source>
        <dbReference type="Proteomes" id="UP000235388"/>
    </source>
</evidence>
<gene>
    <name evidence="2" type="ORF">PCANC_01043</name>
</gene>
<feature type="compositionally biased region" description="Polar residues" evidence="1">
    <location>
        <begin position="95"/>
        <end position="109"/>
    </location>
</feature>
<accession>A0A2N5W6H5</accession>
<dbReference type="EMBL" id="PGCJ01000007">
    <property type="protein sequence ID" value="PLW57849.1"/>
    <property type="molecule type" value="Genomic_DNA"/>
</dbReference>
<proteinExistence type="predicted"/>
<dbReference type="AlphaFoldDB" id="A0A2N5W6H5"/>
<comment type="caution">
    <text evidence="2">The sequence shown here is derived from an EMBL/GenBank/DDBJ whole genome shotgun (WGS) entry which is preliminary data.</text>
</comment>
<evidence type="ECO:0000256" key="1">
    <source>
        <dbReference type="SAM" id="MobiDB-lite"/>
    </source>
</evidence>
<feature type="region of interest" description="Disordered" evidence="1">
    <location>
        <begin position="89"/>
        <end position="130"/>
    </location>
</feature>
<keyword evidence="3" id="KW-1185">Reference proteome</keyword>
<organism evidence="2 3">
    <name type="scientific">Puccinia coronata f. sp. avenae</name>
    <dbReference type="NCBI Taxonomy" id="200324"/>
    <lineage>
        <taxon>Eukaryota</taxon>
        <taxon>Fungi</taxon>
        <taxon>Dikarya</taxon>
        <taxon>Basidiomycota</taxon>
        <taxon>Pucciniomycotina</taxon>
        <taxon>Pucciniomycetes</taxon>
        <taxon>Pucciniales</taxon>
        <taxon>Pucciniaceae</taxon>
        <taxon>Puccinia</taxon>
    </lineage>
</organism>
<evidence type="ECO:0000313" key="2">
    <source>
        <dbReference type="EMBL" id="PLW57849.1"/>
    </source>
</evidence>
<name>A0A2N5W6H5_9BASI</name>
<sequence length="143" mass="15884">MPAHFRLCRPLASRTQSSIPPYHLPQSLWAPLPHALWCSTWYLADSASTSTILISIFILQGLKNSNPQELKSPPFIFLGPNTLLILLDHPHSTADQETPEGSSTASIPSQRCRRPSTGRSSTFGPPSRDRTSDLKIYSLGLWF</sequence>